<dbReference type="AlphaFoldDB" id="A0A0D8HE77"/>
<gene>
    <name evidence="2" type="ORF">AXFE_29320</name>
</gene>
<dbReference type="InterPro" id="IPR011044">
    <property type="entry name" value="Quino_amine_DH_bsu"/>
</dbReference>
<evidence type="ECO:0000256" key="1">
    <source>
        <dbReference type="SAM" id="MobiDB-lite"/>
    </source>
</evidence>
<dbReference type="InterPro" id="IPR015943">
    <property type="entry name" value="WD40/YVTN_repeat-like_dom_sf"/>
</dbReference>
<comment type="caution">
    <text evidence="2">The sequence shown here is derived from an EMBL/GenBank/DDBJ whole genome shotgun (WGS) entry which is preliminary data.</text>
</comment>
<dbReference type="PATRIC" id="fig|1280514.3.peg.3878"/>
<dbReference type="Proteomes" id="UP000032360">
    <property type="component" value="Unassembled WGS sequence"/>
</dbReference>
<evidence type="ECO:0008006" key="4">
    <source>
        <dbReference type="Google" id="ProtNLM"/>
    </source>
</evidence>
<dbReference type="EMBL" id="JXYS01000092">
    <property type="protein sequence ID" value="KJF16238.1"/>
    <property type="molecule type" value="Genomic_DNA"/>
</dbReference>
<accession>A0A0D8HE77</accession>
<organism evidence="2 3">
    <name type="scientific">Acidithrix ferrooxidans</name>
    <dbReference type="NCBI Taxonomy" id="1280514"/>
    <lineage>
        <taxon>Bacteria</taxon>
        <taxon>Bacillati</taxon>
        <taxon>Actinomycetota</taxon>
        <taxon>Acidimicrobiia</taxon>
        <taxon>Acidimicrobiales</taxon>
        <taxon>Acidimicrobiaceae</taxon>
        <taxon>Acidithrix</taxon>
    </lineage>
</organism>
<dbReference type="RefSeq" id="WP_052606612.1">
    <property type="nucleotide sequence ID" value="NZ_JXYS01000092.1"/>
</dbReference>
<feature type="region of interest" description="Disordered" evidence="1">
    <location>
        <begin position="271"/>
        <end position="321"/>
    </location>
</feature>
<dbReference type="SUPFAM" id="SSF50969">
    <property type="entry name" value="YVTN repeat-like/Quinoprotein amine dehydrogenase"/>
    <property type="match status" value="1"/>
</dbReference>
<dbReference type="Gene3D" id="2.130.10.10">
    <property type="entry name" value="YVTN repeat-like/Quinoprotein amine dehydrogenase"/>
    <property type="match status" value="1"/>
</dbReference>
<sequence>MIVAASPDGKVLYVVTSGPNGYEIETISLTSNPPTISNTTNLPSGTPTDIAISPDGSHLGVTLNTSASQNVSTGEVAIYQVNRDVIQSSTAPAIIPIATTIPNSLAMSNSSVFVTPSAITTKNNKSFYNFSSFDIASGNANYTTALTNAGDQPIWITLSPDGSTLQMTVNGNGPSYVAVRSASSGSTIKDVPITPAYSLQGIAYTSDGSATYSAEIQQVGTDSVADVDPYNYITSVSLDNIGPGVGTSIDPTYLAVGVPLAPAPVTPATVAPTITSPTTTAPTTTAPTTTAPVTTTIVPTSVSQPSSSPTTVAAQPSSTTQSSVIVPAVHTGKPWSSNLWWLLVATVGLAGLVLLRSGSNRQLGDTEQS</sequence>
<evidence type="ECO:0000313" key="3">
    <source>
        <dbReference type="Proteomes" id="UP000032360"/>
    </source>
</evidence>
<evidence type="ECO:0000313" key="2">
    <source>
        <dbReference type="EMBL" id="KJF16238.1"/>
    </source>
</evidence>
<protein>
    <recommendedName>
        <fullName evidence="4">Lactonase, 7-bladed beta-propeller</fullName>
    </recommendedName>
</protein>
<name>A0A0D8HE77_9ACTN</name>
<keyword evidence="3" id="KW-1185">Reference proteome</keyword>
<dbReference type="STRING" id="1280514.AXFE_29320"/>
<proteinExistence type="predicted"/>
<feature type="compositionally biased region" description="Low complexity" evidence="1">
    <location>
        <begin position="271"/>
        <end position="314"/>
    </location>
</feature>
<reference evidence="2 3" key="1">
    <citation type="submission" date="2015-01" db="EMBL/GenBank/DDBJ databases">
        <title>Draft genome of the acidophilic iron oxidizer Acidithrix ferrooxidans strain Py-F3.</title>
        <authorList>
            <person name="Poehlein A."/>
            <person name="Eisen S."/>
            <person name="Schloemann M."/>
            <person name="Johnson B.D."/>
            <person name="Daniel R."/>
            <person name="Muehling M."/>
        </authorList>
    </citation>
    <scope>NUCLEOTIDE SEQUENCE [LARGE SCALE GENOMIC DNA]</scope>
    <source>
        <strain evidence="2 3">Py-F3</strain>
    </source>
</reference>